<organism evidence="1">
    <name type="scientific">viral metagenome</name>
    <dbReference type="NCBI Taxonomy" id="1070528"/>
    <lineage>
        <taxon>unclassified sequences</taxon>
        <taxon>metagenomes</taxon>
        <taxon>organismal metagenomes</taxon>
    </lineage>
</organism>
<sequence>MWFIIVILFVIFLLTRSSKEPFNTELEKLPYIRENNIQIEQFKPSHIKDLDIKVDDDIGEDQAIRDIYDAIVDDGRLANQQFDSIDTIDNYEYYSFNNKHDYGATNFSNY</sequence>
<dbReference type="EMBL" id="MN740617">
    <property type="protein sequence ID" value="QHU35960.1"/>
    <property type="molecule type" value="Genomic_DNA"/>
</dbReference>
<proteinExistence type="predicted"/>
<evidence type="ECO:0000313" key="1">
    <source>
        <dbReference type="EMBL" id="QHU35960.1"/>
    </source>
</evidence>
<reference evidence="1" key="1">
    <citation type="journal article" date="2020" name="Nature">
        <title>Giant virus diversity and host interactions through global metagenomics.</title>
        <authorList>
            <person name="Schulz F."/>
            <person name="Roux S."/>
            <person name="Paez-Espino D."/>
            <person name="Jungbluth S."/>
            <person name="Walsh D.A."/>
            <person name="Denef V.J."/>
            <person name="McMahon K.D."/>
            <person name="Konstantinidis K.T."/>
            <person name="Eloe-Fadrosh E.A."/>
            <person name="Kyrpides N.C."/>
            <person name="Woyke T."/>
        </authorList>
    </citation>
    <scope>NUCLEOTIDE SEQUENCE</scope>
    <source>
        <strain evidence="1">GVMAG-S-1035085-51</strain>
    </source>
</reference>
<protein>
    <submittedName>
        <fullName evidence="1">Uncharacterized protein</fullName>
    </submittedName>
</protein>
<accession>A0A6C0M000</accession>
<dbReference type="AlphaFoldDB" id="A0A6C0M000"/>
<name>A0A6C0M000_9ZZZZ</name>